<name>A0A941W2P5_9BACT</name>
<proteinExistence type="predicted"/>
<dbReference type="Proteomes" id="UP000722750">
    <property type="component" value="Unassembled WGS sequence"/>
</dbReference>
<dbReference type="InterPro" id="IPR011335">
    <property type="entry name" value="Restrct_endonuc-II-like"/>
</dbReference>
<gene>
    <name evidence="2" type="ORF">MAG551_00939</name>
</gene>
<protein>
    <recommendedName>
        <fullName evidence="1">DUF559 domain-containing protein</fullName>
    </recommendedName>
</protein>
<dbReference type="CDD" id="cd01038">
    <property type="entry name" value="Endonuclease_DUF559"/>
    <property type="match status" value="1"/>
</dbReference>
<dbReference type="InterPro" id="IPR007569">
    <property type="entry name" value="DUF559"/>
</dbReference>
<organism evidence="2 3">
    <name type="scientific">Candidatus Scalindua arabica</name>
    <dbReference type="NCBI Taxonomy" id="1127984"/>
    <lineage>
        <taxon>Bacteria</taxon>
        <taxon>Pseudomonadati</taxon>
        <taxon>Planctomycetota</taxon>
        <taxon>Candidatus Brocadiia</taxon>
        <taxon>Candidatus Brocadiales</taxon>
        <taxon>Candidatus Scalinduaceae</taxon>
        <taxon>Candidatus Scalindua</taxon>
    </lineage>
</organism>
<dbReference type="PANTHER" id="PTHR38590:SF1">
    <property type="entry name" value="BLL0828 PROTEIN"/>
    <property type="match status" value="1"/>
</dbReference>
<dbReference type="InterPro" id="IPR047216">
    <property type="entry name" value="Endonuclease_DUF559_bact"/>
</dbReference>
<dbReference type="Gene3D" id="3.40.960.10">
    <property type="entry name" value="VSR Endonuclease"/>
    <property type="match status" value="1"/>
</dbReference>
<dbReference type="EMBL" id="JAANXD010000041">
    <property type="protein sequence ID" value="MBS1257886.1"/>
    <property type="molecule type" value="Genomic_DNA"/>
</dbReference>
<evidence type="ECO:0000313" key="3">
    <source>
        <dbReference type="Proteomes" id="UP000722750"/>
    </source>
</evidence>
<dbReference type="AlphaFoldDB" id="A0A941W2P5"/>
<evidence type="ECO:0000313" key="2">
    <source>
        <dbReference type="EMBL" id="MBS1257886.1"/>
    </source>
</evidence>
<sequence length="137" mass="16207">MKIYYNPKLKNLSRKLRKKGVLSEVLLWNCLKKKQMKGYRFMRQKPIDNFIVDFCCSKLHLIIEIDGASHEDRFDADKSRQDKLDRMGFSFLRFHDLDVMKSLDGVLKCVECWIDEYEGRQPPLSPFFKGELKASPI</sequence>
<dbReference type="SUPFAM" id="SSF52980">
    <property type="entry name" value="Restriction endonuclease-like"/>
    <property type="match status" value="1"/>
</dbReference>
<feature type="domain" description="DUF559" evidence="1">
    <location>
        <begin position="9"/>
        <end position="110"/>
    </location>
</feature>
<accession>A0A941W2P5</accession>
<evidence type="ECO:0000259" key="1">
    <source>
        <dbReference type="Pfam" id="PF04480"/>
    </source>
</evidence>
<dbReference type="Pfam" id="PF04480">
    <property type="entry name" value="DUF559"/>
    <property type="match status" value="1"/>
</dbReference>
<dbReference type="PANTHER" id="PTHR38590">
    <property type="entry name" value="BLL0828 PROTEIN"/>
    <property type="match status" value="1"/>
</dbReference>
<comment type="caution">
    <text evidence="2">The sequence shown here is derived from an EMBL/GenBank/DDBJ whole genome shotgun (WGS) entry which is preliminary data.</text>
</comment>
<reference evidence="2" key="1">
    <citation type="journal article" date="2021" name="ISME J.">
        <title>Fine-scale metabolic discontinuity in a stratified prokaryote microbiome of a Red Sea deep halocline.</title>
        <authorList>
            <person name="Michoud G."/>
            <person name="Ngugi D.K."/>
            <person name="Barozzi A."/>
            <person name="Merlino G."/>
            <person name="Calleja M.L."/>
            <person name="Delgado-Huertas A."/>
            <person name="Moran X.A.G."/>
            <person name="Daffonchio D."/>
        </authorList>
    </citation>
    <scope>NUCLEOTIDE SEQUENCE</scope>
    <source>
        <strain evidence="2">SuakinDeep_MAG55_1</strain>
    </source>
</reference>